<dbReference type="PROSITE" id="PS51257">
    <property type="entry name" value="PROKAR_LIPOPROTEIN"/>
    <property type="match status" value="1"/>
</dbReference>
<feature type="domain" description="SusE outer membrane protein" evidence="1">
    <location>
        <begin position="33"/>
        <end position="130"/>
    </location>
</feature>
<dbReference type="AlphaFoldDB" id="A0A1M6CYQ4"/>
<dbReference type="InterPro" id="IPR025970">
    <property type="entry name" value="SusE"/>
</dbReference>
<protein>
    <submittedName>
        <fullName evidence="2">SusE outer membrane protein</fullName>
    </submittedName>
</protein>
<dbReference type="Gene3D" id="2.60.40.3620">
    <property type="match status" value="2"/>
</dbReference>
<dbReference type="CDD" id="cd12956">
    <property type="entry name" value="CBM_SusE-F_like"/>
    <property type="match status" value="1"/>
</dbReference>
<dbReference type="OrthoDB" id="975117at2"/>
<evidence type="ECO:0000313" key="2">
    <source>
        <dbReference type="EMBL" id="SHI65944.1"/>
    </source>
</evidence>
<name>A0A1M6CYQ4_9FLAO</name>
<reference evidence="2 3" key="1">
    <citation type="submission" date="2016-11" db="EMBL/GenBank/DDBJ databases">
        <authorList>
            <person name="Jaros S."/>
            <person name="Januszkiewicz K."/>
            <person name="Wedrychowicz H."/>
        </authorList>
    </citation>
    <scope>NUCLEOTIDE SEQUENCE [LARGE SCALE GENOMIC DNA]</scope>
    <source>
        <strain evidence="2 3">DSM 22807</strain>
    </source>
</reference>
<evidence type="ECO:0000259" key="1">
    <source>
        <dbReference type="Pfam" id="PF14292"/>
    </source>
</evidence>
<dbReference type="CDD" id="cd12967">
    <property type="entry name" value="CBM_SusE-F_like_u1"/>
    <property type="match status" value="1"/>
</dbReference>
<gene>
    <name evidence="2" type="ORF">SAMN05444337_0499</name>
</gene>
<accession>A0A1M6CYQ4</accession>
<dbReference type="Proteomes" id="UP000184232">
    <property type="component" value="Unassembled WGS sequence"/>
</dbReference>
<keyword evidence="3" id="KW-1185">Reference proteome</keyword>
<proteinExistence type="predicted"/>
<dbReference type="Pfam" id="PF14292">
    <property type="entry name" value="SusE"/>
    <property type="match status" value="1"/>
</dbReference>
<dbReference type="EMBL" id="FQZH01000001">
    <property type="protein sequence ID" value="SHI65944.1"/>
    <property type="molecule type" value="Genomic_DNA"/>
</dbReference>
<evidence type="ECO:0000313" key="3">
    <source>
        <dbReference type="Proteomes" id="UP000184232"/>
    </source>
</evidence>
<dbReference type="STRING" id="683124.SAMN05444337_0499"/>
<dbReference type="RefSeq" id="WP_072781306.1">
    <property type="nucleotide sequence ID" value="NZ_CP045292.1"/>
</dbReference>
<organism evidence="2 3">
    <name type="scientific">Flavobacterium haoranii</name>
    <dbReference type="NCBI Taxonomy" id="683124"/>
    <lineage>
        <taxon>Bacteria</taxon>
        <taxon>Pseudomonadati</taxon>
        <taxon>Bacteroidota</taxon>
        <taxon>Flavobacteriia</taxon>
        <taxon>Flavobacteriales</taxon>
        <taxon>Flavobacteriaceae</taxon>
        <taxon>Flavobacterium</taxon>
    </lineage>
</organism>
<sequence length="362" mass="38411">MKNIIKSLFILLSVATISCSTDDVQDRPAIQGIDAPILSAPEDGNIYILLPENMTQQAERFVWSKANYNGDVAISYSLEIDNNGGDFSAAQVLGGTSGALQSSISTETLNTACLALGATPYTAANFDVRVISSANGYSPMVSNVVTITVTPYSTDLPKIGVVGNHQGWSPATAPELAASGFGATDYEGYVWLDGEFKFIAANSSGVYEWGNTDWGDDGSFSGVLLQGSSTNCGPNAAGYYRVRANTTDLTYETTLVSWGVIGSATPGGWDSDTNMTYDANTGKWSLVVTLVDGEIKFRYNDSWNNGSDQFNLGSYDGGADPGNYGGEMMTYGGGNIAVTAGTYLIELDLTSPRDYKYSITPQ</sequence>